<organism evidence="1 2">
    <name type="scientific">Rhizophagus clarus</name>
    <dbReference type="NCBI Taxonomy" id="94130"/>
    <lineage>
        <taxon>Eukaryota</taxon>
        <taxon>Fungi</taxon>
        <taxon>Fungi incertae sedis</taxon>
        <taxon>Mucoromycota</taxon>
        <taxon>Glomeromycotina</taxon>
        <taxon>Glomeromycetes</taxon>
        <taxon>Glomerales</taxon>
        <taxon>Glomeraceae</taxon>
        <taxon>Rhizophagus</taxon>
    </lineage>
</organism>
<sequence length="119" mass="14039">MKIIPSTSIPTQNVFSENWFEILKEKVKYHLRIEHKKYKAAEARSIKSCMDKRVEITWDDQTTWLASILEKKTHTRIVLNKVLVDEETGTSIKRLATDPEEVKKLVNKDFACMFRKRNT</sequence>
<gene>
    <name evidence="1" type="ORF">RCL2_000481200</name>
</gene>
<name>A0A8H3KZT6_9GLOM</name>
<dbReference type="AlphaFoldDB" id="A0A8H3KZT6"/>
<reference evidence="1" key="1">
    <citation type="submission" date="2019-10" db="EMBL/GenBank/DDBJ databases">
        <title>Conservation and host-specific expression of non-tandemly repeated heterogenous ribosome RNA gene in arbuscular mycorrhizal fungi.</title>
        <authorList>
            <person name="Maeda T."/>
            <person name="Kobayashi Y."/>
            <person name="Nakagawa T."/>
            <person name="Ezawa T."/>
            <person name="Yamaguchi K."/>
            <person name="Bino T."/>
            <person name="Nishimoto Y."/>
            <person name="Shigenobu S."/>
            <person name="Kawaguchi M."/>
        </authorList>
    </citation>
    <scope>NUCLEOTIDE SEQUENCE</scope>
    <source>
        <strain evidence="1">HR1</strain>
    </source>
</reference>
<dbReference type="Proteomes" id="UP000615446">
    <property type="component" value="Unassembled WGS sequence"/>
</dbReference>
<evidence type="ECO:0000313" key="1">
    <source>
        <dbReference type="EMBL" id="GES77441.1"/>
    </source>
</evidence>
<evidence type="ECO:0000313" key="2">
    <source>
        <dbReference type="Proteomes" id="UP000615446"/>
    </source>
</evidence>
<proteinExistence type="predicted"/>
<comment type="caution">
    <text evidence="1">The sequence shown here is derived from an EMBL/GenBank/DDBJ whole genome shotgun (WGS) entry which is preliminary data.</text>
</comment>
<protein>
    <submittedName>
        <fullName evidence="1">Uncharacterized protein</fullName>
    </submittedName>
</protein>
<accession>A0A8H3KZT6</accession>
<dbReference type="OrthoDB" id="8008316at2759"/>
<dbReference type="EMBL" id="BLAL01000030">
    <property type="protein sequence ID" value="GES77441.1"/>
    <property type="molecule type" value="Genomic_DNA"/>
</dbReference>